<protein>
    <submittedName>
        <fullName evidence="2">Uncharacterized protein</fullName>
    </submittedName>
</protein>
<reference evidence="2 3" key="1">
    <citation type="journal article" date="2019" name="Int. J. Syst. Evol. Microbiol.">
        <title>The Global Catalogue of Microorganisms (GCM) 10K type strain sequencing project: providing services to taxonomists for standard genome sequencing and annotation.</title>
        <authorList>
            <consortium name="The Broad Institute Genomics Platform"/>
            <consortium name="The Broad Institute Genome Sequencing Center for Infectious Disease"/>
            <person name="Wu L."/>
            <person name="Ma J."/>
        </authorList>
    </citation>
    <scope>NUCLEOTIDE SEQUENCE [LARGE SCALE GENOMIC DNA]</scope>
    <source>
        <strain evidence="2 3">IBRC-M 10256</strain>
    </source>
</reference>
<dbReference type="Pfam" id="PF26071">
    <property type="entry name" value="DUF8028"/>
    <property type="match status" value="1"/>
</dbReference>
<evidence type="ECO:0000313" key="2">
    <source>
        <dbReference type="EMBL" id="MFC3956998.1"/>
    </source>
</evidence>
<organism evidence="2 3">
    <name type="scientific">Halovivax cerinus</name>
    <dbReference type="NCBI Taxonomy" id="1487865"/>
    <lineage>
        <taxon>Archaea</taxon>
        <taxon>Methanobacteriati</taxon>
        <taxon>Methanobacteriota</taxon>
        <taxon>Stenosarchaea group</taxon>
        <taxon>Halobacteria</taxon>
        <taxon>Halobacteriales</taxon>
        <taxon>Natrialbaceae</taxon>
        <taxon>Halovivax</taxon>
    </lineage>
</organism>
<keyword evidence="1" id="KW-0472">Membrane</keyword>
<dbReference type="RefSeq" id="WP_256532069.1">
    <property type="nucleotide sequence ID" value="NZ_CP101824.1"/>
</dbReference>
<dbReference type="AlphaFoldDB" id="A0ABD5NJ79"/>
<keyword evidence="1" id="KW-1133">Transmembrane helix</keyword>
<dbReference type="EMBL" id="JBHSAQ010000001">
    <property type="protein sequence ID" value="MFC3956998.1"/>
    <property type="molecule type" value="Genomic_DNA"/>
</dbReference>
<keyword evidence="3" id="KW-1185">Reference proteome</keyword>
<feature type="transmembrane region" description="Helical" evidence="1">
    <location>
        <begin position="12"/>
        <end position="28"/>
    </location>
</feature>
<evidence type="ECO:0000313" key="3">
    <source>
        <dbReference type="Proteomes" id="UP001595846"/>
    </source>
</evidence>
<proteinExistence type="predicted"/>
<keyword evidence="1" id="KW-0812">Transmembrane</keyword>
<feature type="transmembrane region" description="Helical" evidence="1">
    <location>
        <begin position="34"/>
        <end position="54"/>
    </location>
</feature>
<dbReference type="Proteomes" id="UP001595846">
    <property type="component" value="Unassembled WGS sequence"/>
</dbReference>
<gene>
    <name evidence="2" type="ORF">ACFOUR_01240</name>
</gene>
<dbReference type="GeneID" id="73904839"/>
<sequence>MTRPLHYATSTLRAVAFWFAVALPVAYVPPLLGVAPTTVLLGVIVVHAGCLVIGHEYRPRSRTDGSRPSTP</sequence>
<evidence type="ECO:0000256" key="1">
    <source>
        <dbReference type="SAM" id="Phobius"/>
    </source>
</evidence>
<name>A0ABD5NJ79_9EURY</name>
<accession>A0ABD5NJ79</accession>
<dbReference type="InterPro" id="IPR058341">
    <property type="entry name" value="DUF8028"/>
</dbReference>
<comment type="caution">
    <text evidence="2">The sequence shown here is derived from an EMBL/GenBank/DDBJ whole genome shotgun (WGS) entry which is preliminary data.</text>
</comment>